<keyword evidence="1 5" id="KW-0169">Cobalamin biosynthesis</keyword>
<evidence type="ECO:0000256" key="1">
    <source>
        <dbReference type="ARBA" id="ARBA00022573"/>
    </source>
</evidence>
<evidence type="ECO:0000256" key="2">
    <source>
        <dbReference type="ARBA" id="ARBA00022603"/>
    </source>
</evidence>
<dbReference type="GO" id="GO:0008168">
    <property type="term" value="F:methyltransferase activity"/>
    <property type="evidence" value="ECO:0007669"/>
    <property type="project" value="UniProtKB-KW"/>
</dbReference>
<dbReference type="Proteomes" id="UP000619838">
    <property type="component" value="Unassembled WGS sequence"/>
</dbReference>
<comment type="function">
    <text evidence="5">Catalyzes the methylation of C-1 in cobalt-precorrin-5B to form cobalt-precorrin-6A.</text>
</comment>
<dbReference type="Pfam" id="PF01888">
    <property type="entry name" value="CbiD"/>
    <property type="match status" value="1"/>
</dbReference>
<comment type="caution">
    <text evidence="6">The sequence shown here is derived from an EMBL/GenBank/DDBJ whole genome shotgun (WGS) entry which is preliminary data.</text>
</comment>
<name>A0ABR9XSG5_9CHLB</name>
<dbReference type="GO" id="GO:0032259">
    <property type="term" value="P:methylation"/>
    <property type="evidence" value="ECO:0007669"/>
    <property type="project" value="UniProtKB-KW"/>
</dbReference>
<dbReference type="PIRSF" id="PIRSF026782">
    <property type="entry name" value="CbiD"/>
    <property type="match status" value="1"/>
</dbReference>
<evidence type="ECO:0000313" key="6">
    <source>
        <dbReference type="EMBL" id="MBF0636869.1"/>
    </source>
</evidence>
<dbReference type="InterPro" id="IPR036074">
    <property type="entry name" value="CbiD_sf"/>
</dbReference>
<sequence>MTAQKGELRQGYTTGSCATAAARAALHLLLDGEMPERVSITLPDGGSAEFSPEAGRRDAAGASCCVRKDAGDDPDVTNGLPVCCRVELLDDAPEGHIEFCRGEGVGMVTLPGLGIDVGGPAINPVPRSMIREALGGLLDRYGLRCGVQVTVSVPGGEEVARKTLNARVGVKGGISIIGTSGRVIPYSEEAYLESIARTIRVARHNGSTHLVACAGARSEKLLRIMYPDLPETAFIHYGNRVGSTLDMIRHDGGFRHLTVGVMLAKATKLAQGELDLSSRTVGLDPQFIEHLVRKTGYAEDVALKAKALELVRSLVDIVPFSSSEPLYRALAESCRRVCRNRFPSGGLEFVLMTMQDGSMLCDEHGCRDMQ</sequence>
<organism evidence="6 7">
    <name type="scientific">Prosthecochloris ethylica</name>
    <dbReference type="NCBI Taxonomy" id="2743976"/>
    <lineage>
        <taxon>Bacteria</taxon>
        <taxon>Pseudomonadati</taxon>
        <taxon>Chlorobiota</taxon>
        <taxon>Chlorobiia</taxon>
        <taxon>Chlorobiales</taxon>
        <taxon>Chlorobiaceae</taxon>
        <taxon>Prosthecochloris</taxon>
    </lineage>
</organism>
<reference evidence="6 7" key="1">
    <citation type="journal article" date="2020" name="Microorganisms">
        <title>Simultaneous Genome Sequencing of Prosthecochloris ethylica and Desulfuromonas acetoxidans within a Syntrophic Mixture Reveals Unique Pili and Protein Interactions.</title>
        <authorList>
            <person name="Kyndt J.A."/>
            <person name="Van Beeumen J.J."/>
            <person name="Meyer T.E."/>
        </authorList>
    </citation>
    <scope>NUCLEOTIDE SEQUENCE [LARGE SCALE GENOMIC DNA]</scope>
    <source>
        <strain evidence="6 7">N3</strain>
    </source>
</reference>
<comment type="pathway">
    <text evidence="5">Cofactor biosynthesis; adenosylcobalamin biosynthesis; cob(II)yrinate a,c-diamide from sirohydrochlorin (anaerobic route): step 6/10.</text>
</comment>
<proteinExistence type="inferred from homology"/>
<gene>
    <name evidence="5" type="primary">cbiD</name>
    <name evidence="6" type="ORF">INT08_06745</name>
</gene>
<accession>A0ABR9XSG5</accession>
<protein>
    <recommendedName>
        <fullName evidence="5">Cobalt-precorrin-5B C(1)-methyltransferase</fullName>
        <ecNumber evidence="5">2.1.1.195</ecNumber>
    </recommendedName>
    <alternativeName>
        <fullName evidence="5">Cobalt-precorrin-6A synthase</fullName>
    </alternativeName>
</protein>
<evidence type="ECO:0000313" key="7">
    <source>
        <dbReference type="Proteomes" id="UP000619838"/>
    </source>
</evidence>
<dbReference type="RefSeq" id="WP_175186654.1">
    <property type="nucleotide sequence ID" value="NZ_JABVZQ010000001.1"/>
</dbReference>
<evidence type="ECO:0000256" key="3">
    <source>
        <dbReference type="ARBA" id="ARBA00022679"/>
    </source>
</evidence>
<dbReference type="InterPro" id="IPR002748">
    <property type="entry name" value="CbiD"/>
</dbReference>
<dbReference type="PANTHER" id="PTHR35863">
    <property type="entry name" value="COBALT-PRECORRIN-5B C(1)-METHYLTRANSFERASE"/>
    <property type="match status" value="1"/>
</dbReference>
<keyword evidence="2 5" id="KW-0489">Methyltransferase</keyword>
<dbReference type="EMBL" id="JADGII010000009">
    <property type="protein sequence ID" value="MBF0636869.1"/>
    <property type="molecule type" value="Genomic_DNA"/>
</dbReference>
<comment type="catalytic activity">
    <reaction evidence="5">
        <text>Co-precorrin-5B + S-adenosyl-L-methionine = Co-precorrin-6A + S-adenosyl-L-homocysteine</text>
        <dbReference type="Rhea" id="RHEA:26285"/>
        <dbReference type="ChEBI" id="CHEBI:57856"/>
        <dbReference type="ChEBI" id="CHEBI:59789"/>
        <dbReference type="ChEBI" id="CHEBI:60063"/>
        <dbReference type="ChEBI" id="CHEBI:60064"/>
        <dbReference type="EC" id="2.1.1.195"/>
    </reaction>
</comment>
<dbReference type="EC" id="2.1.1.195" evidence="5"/>
<evidence type="ECO:0000256" key="4">
    <source>
        <dbReference type="ARBA" id="ARBA00022691"/>
    </source>
</evidence>
<evidence type="ECO:0000256" key="5">
    <source>
        <dbReference type="HAMAP-Rule" id="MF_00787"/>
    </source>
</evidence>
<dbReference type="Gene3D" id="3.30.2110.10">
    <property type="entry name" value="CbiD-like"/>
    <property type="match status" value="1"/>
</dbReference>
<comment type="similarity">
    <text evidence="5">Belongs to the CbiD family.</text>
</comment>
<keyword evidence="3 5" id="KW-0808">Transferase</keyword>
<keyword evidence="7" id="KW-1185">Reference proteome</keyword>
<keyword evidence="4 5" id="KW-0949">S-adenosyl-L-methionine</keyword>
<dbReference type="NCBIfam" id="TIGR00312">
    <property type="entry name" value="cbiD"/>
    <property type="match status" value="1"/>
</dbReference>
<dbReference type="PANTHER" id="PTHR35863:SF1">
    <property type="entry name" value="COBALT-PRECORRIN-5B C(1)-METHYLTRANSFERASE"/>
    <property type="match status" value="1"/>
</dbReference>
<dbReference type="HAMAP" id="MF_00787">
    <property type="entry name" value="CbiD"/>
    <property type="match status" value="1"/>
</dbReference>
<dbReference type="SUPFAM" id="SSF111342">
    <property type="entry name" value="CbiD-like"/>
    <property type="match status" value="1"/>
</dbReference>
<dbReference type="NCBIfam" id="NF000849">
    <property type="entry name" value="PRK00075.1-1"/>
    <property type="match status" value="1"/>
</dbReference>